<accession>A0AAU8K2T6</accession>
<reference evidence="1" key="1">
    <citation type="submission" date="2024-06" db="EMBL/GenBank/DDBJ databases">
        <title>The genome sequences of Kitasatospora sp. strain HUAS MG31.</title>
        <authorList>
            <person name="Mo P."/>
        </authorList>
    </citation>
    <scope>NUCLEOTIDE SEQUENCE</scope>
    <source>
        <strain evidence="1">HUAS MG31</strain>
    </source>
</reference>
<dbReference type="EMBL" id="CP159872">
    <property type="protein sequence ID" value="XCM83015.1"/>
    <property type="molecule type" value="Genomic_DNA"/>
</dbReference>
<name>A0AAU8K2T6_9ACTN</name>
<gene>
    <name evidence="1" type="ORF">ABWK59_30880</name>
</gene>
<evidence type="ECO:0008006" key="2">
    <source>
        <dbReference type="Google" id="ProtNLM"/>
    </source>
</evidence>
<protein>
    <recommendedName>
        <fullName evidence="2">PD-(D/E)XK nuclease superfamily protein</fullName>
    </recommendedName>
</protein>
<dbReference type="AlphaFoldDB" id="A0AAU8K2T6"/>
<dbReference type="KEGG" id="kcm:ABWK59_30880"/>
<proteinExistence type="predicted"/>
<sequence length="274" mass="29898">MTDPKHAHATENGRYYTDPAGGPALISVTNVLDTSVSKKALMPWAVKLTVEWVLGNLADVAARVITDRAALVRDIKAVHIDARDRAADLGTRIHAAAENRLLGAPVPADLTIRPYVTQFEAWLAEWGIDVHRDVVATEITVLHRRLGYAGTADLMIWLPTGPGGRREMWLIDYKTSATRSAKSVYKENAQQLAALRFAECALLPDDTEEPMPPIERTGVLNLRQKSHALVPMPGDRKAFAAFRGALANARWHHAAPSSYPALMPPQARPAGKAA</sequence>
<organism evidence="1">
    <name type="scientific">Kitasatospora camelliae</name>
    <dbReference type="NCBI Taxonomy" id="3156397"/>
    <lineage>
        <taxon>Bacteria</taxon>
        <taxon>Bacillati</taxon>
        <taxon>Actinomycetota</taxon>
        <taxon>Actinomycetes</taxon>
        <taxon>Kitasatosporales</taxon>
        <taxon>Streptomycetaceae</taxon>
        <taxon>Kitasatospora</taxon>
    </lineage>
</organism>
<evidence type="ECO:0000313" key="1">
    <source>
        <dbReference type="EMBL" id="XCM83015.1"/>
    </source>
</evidence>
<dbReference type="RefSeq" id="WP_354643950.1">
    <property type="nucleotide sequence ID" value="NZ_CP159872.1"/>
</dbReference>